<accession>A0ABW4IIJ7</accession>
<dbReference type="Proteomes" id="UP001597118">
    <property type="component" value="Unassembled WGS sequence"/>
</dbReference>
<feature type="repeat" description="ANK" evidence="3">
    <location>
        <begin position="93"/>
        <end position="125"/>
    </location>
</feature>
<evidence type="ECO:0000256" key="3">
    <source>
        <dbReference type="PROSITE-ProRule" id="PRU00023"/>
    </source>
</evidence>
<dbReference type="InterPro" id="IPR002110">
    <property type="entry name" value="Ankyrin_rpt"/>
</dbReference>
<dbReference type="PROSITE" id="PS50088">
    <property type="entry name" value="ANK_REPEAT"/>
    <property type="match status" value="2"/>
</dbReference>
<evidence type="ECO:0000313" key="4">
    <source>
        <dbReference type="EMBL" id="MFD1632048.1"/>
    </source>
</evidence>
<dbReference type="EMBL" id="JBHUDG010000051">
    <property type="protein sequence ID" value="MFD1632048.1"/>
    <property type="molecule type" value="Genomic_DNA"/>
</dbReference>
<protein>
    <submittedName>
        <fullName evidence="4">Ankyrin repeat domain-containing protein</fullName>
    </submittedName>
</protein>
<keyword evidence="1" id="KW-0677">Repeat</keyword>
<comment type="caution">
    <text evidence="4">The sequence shown here is derived from an EMBL/GenBank/DDBJ whole genome shotgun (WGS) entry which is preliminary data.</text>
</comment>
<dbReference type="Gene3D" id="1.25.40.20">
    <property type="entry name" value="Ankyrin repeat-containing domain"/>
    <property type="match status" value="2"/>
</dbReference>
<dbReference type="PROSITE" id="PS50297">
    <property type="entry name" value="ANK_REP_REGION"/>
    <property type="match status" value="2"/>
</dbReference>
<feature type="repeat" description="ANK" evidence="3">
    <location>
        <begin position="161"/>
        <end position="193"/>
    </location>
</feature>
<gene>
    <name evidence="4" type="ORF">ACFSAH_19410</name>
</gene>
<dbReference type="PANTHER" id="PTHR24198">
    <property type="entry name" value="ANKYRIN REPEAT AND PROTEIN KINASE DOMAIN-CONTAINING PROTEIN"/>
    <property type="match status" value="1"/>
</dbReference>
<evidence type="ECO:0000256" key="1">
    <source>
        <dbReference type="ARBA" id="ARBA00022737"/>
    </source>
</evidence>
<dbReference type="SMART" id="SM00248">
    <property type="entry name" value="ANK"/>
    <property type="match status" value="3"/>
</dbReference>
<reference evidence="5" key="1">
    <citation type="journal article" date="2019" name="Int. J. Syst. Evol. Microbiol.">
        <title>The Global Catalogue of Microorganisms (GCM) 10K type strain sequencing project: providing services to taxonomists for standard genome sequencing and annotation.</title>
        <authorList>
            <consortium name="The Broad Institute Genomics Platform"/>
            <consortium name="The Broad Institute Genome Sequencing Center for Infectious Disease"/>
            <person name="Wu L."/>
            <person name="Ma J."/>
        </authorList>
    </citation>
    <scope>NUCLEOTIDE SEQUENCE [LARGE SCALE GENOMIC DNA]</scope>
    <source>
        <strain evidence="5">CCUG 53762</strain>
    </source>
</reference>
<organism evidence="4 5">
    <name type="scientific">Pseudopedobacter beijingensis</name>
    <dbReference type="NCBI Taxonomy" id="1207056"/>
    <lineage>
        <taxon>Bacteria</taxon>
        <taxon>Pseudomonadati</taxon>
        <taxon>Bacteroidota</taxon>
        <taxon>Sphingobacteriia</taxon>
        <taxon>Sphingobacteriales</taxon>
        <taxon>Sphingobacteriaceae</taxon>
        <taxon>Pseudopedobacter</taxon>
    </lineage>
</organism>
<dbReference type="RefSeq" id="WP_379664371.1">
    <property type="nucleotide sequence ID" value="NZ_JBHUDG010000051.1"/>
</dbReference>
<name>A0ABW4IIJ7_9SPHI</name>
<dbReference type="Pfam" id="PF00023">
    <property type="entry name" value="Ank"/>
    <property type="match status" value="1"/>
</dbReference>
<dbReference type="PANTHER" id="PTHR24198:SF194">
    <property type="entry name" value="INVERSIN-A"/>
    <property type="match status" value="1"/>
</dbReference>
<evidence type="ECO:0000256" key="2">
    <source>
        <dbReference type="ARBA" id="ARBA00023043"/>
    </source>
</evidence>
<keyword evidence="5" id="KW-1185">Reference proteome</keyword>
<dbReference type="Pfam" id="PF12796">
    <property type="entry name" value="Ank_2"/>
    <property type="match status" value="1"/>
</dbReference>
<sequence length="215" mass="23760">MRNDNLEELIAQADENMIREYVLSHPGSLKSKTSFNVSPIVLSCFYQKNRITELLFSLDEKIDFFEACAANKFDIVAHHIYQNHDIVNVFYDNGYTGLGLACYFGHEEIAKYLILKGANVNIPSDNEYRTFPLYSAVIGNFTSLTATLLKEGANANIQQAGGITPLHIAAKNGNIELIITLLENGASVEAKTEEGKTPSTMAQENGHLEIAEILS</sequence>
<proteinExistence type="predicted"/>
<evidence type="ECO:0000313" key="5">
    <source>
        <dbReference type="Proteomes" id="UP001597118"/>
    </source>
</evidence>
<keyword evidence="2 3" id="KW-0040">ANK repeat</keyword>
<dbReference type="InterPro" id="IPR036770">
    <property type="entry name" value="Ankyrin_rpt-contain_sf"/>
</dbReference>
<dbReference type="SUPFAM" id="SSF48403">
    <property type="entry name" value="Ankyrin repeat"/>
    <property type="match status" value="1"/>
</dbReference>